<sequence length="469" mass="51821">MNFLIVLYGGWLALSRLRRLVLLFPVLCLFTPKGLGLIDVPALPYLSVNRALVLVMLGAYALQAMANGWRLKRSAFPFSGPFGLMAVGYLCTWALNPARWSSDTVTGAMEFIEVFLPCYLVFRFCDSPAAARRTLRYFYLVAVAVSLYGTLAYFAHANPYFDYLQHTTPTGRVLAKDYSDSVRGMRAVGTLSHPITYGAFQVYAFIVGIFLHRDRRHAGRVALFLAMQLVLFVGIVVTNSRTPLIFLLLSICVFVILASSKDRLFFAQVGAVALAVVCLAGLEYVERFADFVASTFSNDAAASRNGSSLVMRLGQMAVAWSFFVQSPLFGNGITMSRDIVASGKYPDFYNAESALFQWMIDLGLIGLTSFVWLFGRIYASARQRIGDRTRYAAINAMVTGYILFVLATGVLETMQLFLVLIALLLVASRPEVGRIDPDRTQTRQRAPARTGCAASPAPRRPGGVRRDKP</sequence>
<dbReference type="InterPro" id="IPR051533">
    <property type="entry name" value="WaaL-like"/>
</dbReference>
<evidence type="ECO:0000313" key="9">
    <source>
        <dbReference type="Proteomes" id="UP000294164"/>
    </source>
</evidence>
<evidence type="ECO:0000256" key="1">
    <source>
        <dbReference type="ARBA" id="ARBA00004141"/>
    </source>
</evidence>
<dbReference type="Pfam" id="PF04932">
    <property type="entry name" value="Wzy_C"/>
    <property type="match status" value="1"/>
</dbReference>
<feature type="transmembrane region" description="Helical" evidence="6">
    <location>
        <begin position="194"/>
        <end position="211"/>
    </location>
</feature>
<feature type="transmembrane region" description="Helical" evidence="6">
    <location>
        <begin position="74"/>
        <end position="95"/>
    </location>
</feature>
<evidence type="ECO:0000256" key="6">
    <source>
        <dbReference type="SAM" id="Phobius"/>
    </source>
</evidence>
<keyword evidence="4 6" id="KW-0472">Membrane</keyword>
<organism evidence="8 9">
    <name type="scientific">Pseudoxanthomonas winnipegensis</name>
    <dbReference type="NCBI Taxonomy" id="2480810"/>
    <lineage>
        <taxon>Bacteria</taxon>
        <taxon>Pseudomonadati</taxon>
        <taxon>Pseudomonadota</taxon>
        <taxon>Gammaproteobacteria</taxon>
        <taxon>Lysobacterales</taxon>
        <taxon>Lysobacteraceae</taxon>
        <taxon>Pseudoxanthomonas</taxon>
    </lineage>
</organism>
<feature type="transmembrane region" description="Helical" evidence="6">
    <location>
        <begin position="243"/>
        <end position="259"/>
    </location>
</feature>
<dbReference type="GO" id="GO:0016020">
    <property type="term" value="C:membrane"/>
    <property type="evidence" value="ECO:0007669"/>
    <property type="project" value="UniProtKB-SubCell"/>
</dbReference>
<keyword evidence="3 6" id="KW-1133">Transmembrane helix</keyword>
<protein>
    <recommendedName>
        <fullName evidence="7">O-antigen ligase-related domain-containing protein</fullName>
    </recommendedName>
</protein>
<evidence type="ECO:0000256" key="4">
    <source>
        <dbReference type="ARBA" id="ARBA00023136"/>
    </source>
</evidence>
<feature type="transmembrane region" description="Helical" evidence="6">
    <location>
        <begin position="137"/>
        <end position="155"/>
    </location>
</feature>
<feature type="domain" description="O-antigen ligase-related" evidence="7">
    <location>
        <begin position="229"/>
        <end position="371"/>
    </location>
</feature>
<evidence type="ECO:0000256" key="5">
    <source>
        <dbReference type="SAM" id="MobiDB-lite"/>
    </source>
</evidence>
<feature type="region of interest" description="Disordered" evidence="5">
    <location>
        <begin position="436"/>
        <end position="469"/>
    </location>
</feature>
<dbReference type="InterPro" id="IPR007016">
    <property type="entry name" value="O-antigen_ligase-rel_domated"/>
</dbReference>
<evidence type="ECO:0000256" key="2">
    <source>
        <dbReference type="ARBA" id="ARBA00022692"/>
    </source>
</evidence>
<dbReference type="RefSeq" id="WP_130533943.1">
    <property type="nucleotide sequence ID" value="NZ_SHMG01000003.1"/>
</dbReference>
<evidence type="ECO:0000313" key="8">
    <source>
        <dbReference type="EMBL" id="TAA44602.1"/>
    </source>
</evidence>
<dbReference type="EMBL" id="SHMG01000003">
    <property type="protein sequence ID" value="TAA44602.1"/>
    <property type="molecule type" value="Genomic_DNA"/>
</dbReference>
<feature type="transmembrane region" description="Helical" evidence="6">
    <location>
        <begin position="355"/>
        <end position="379"/>
    </location>
</feature>
<keyword evidence="2 6" id="KW-0812">Transmembrane</keyword>
<gene>
    <name evidence="8" type="ORF">EA655_06630</name>
</gene>
<accession>A0A4Q8M5I2</accession>
<reference evidence="8 9" key="1">
    <citation type="submission" date="2019-02" db="EMBL/GenBank/DDBJ databases">
        <title>WGS of Pseudoxanthomonas species novum from clinical isolates.</title>
        <authorList>
            <person name="Bernier A.-M."/>
            <person name="Bernard K."/>
            <person name="Vachon A."/>
        </authorList>
    </citation>
    <scope>NUCLEOTIDE SEQUENCE [LARGE SCALE GENOMIC DNA]</scope>
    <source>
        <strain evidence="8 9">NML130969</strain>
    </source>
</reference>
<dbReference type="OrthoDB" id="6059081at2"/>
<dbReference type="PANTHER" id="PTHR37422">
    <property type="entry name" value="TEICHURONIC ACID BIOSYNTHESIS PROTEIN TUAE"/>
    <property type="match status" value="1"/>
</dbReference>
<comment type="caution">
    <text evidence="8">The sequence shown here is derived from an EMBL/GenBank/DDBJ whole genome shotgun (WGS) entry which is preliminary data.</text>
</comment>
<feature type="transmembrane region" description="Helical" evidence="6">
    <location>
        <begin position="107"/>
        <end position="125"/>
    </location>
</feature>
<proteinExistence type="predicted"/>
<dbReference type="Proteomes" id="UP000294164">
    <property type="component" value="Unassembled WGS sequence"/>
</dbReference>
<comment type="subcellular location">
    <subcellularLocation>
        <location evidence="1">Membrane</location>
        <topology evidence="1">Multi-pass membrane protein</topology>
    </subcellularLocation>
</comment>
<feature type="transmembrane region" description="Helical" evidence="6">
    <location>
        <begin position="218"/>
        <end position="237"/>
    </location>
</feature>
<evidence type="ECO:0000259" key="7">
    <source>
        <dbReference type="Pfam" id="PF04932"/>
    </source>
</evidence>
<dbReference type="PANTHER" id="PTHR37422:SF13">
    <property type="entry name" value="LIPOPOLYSACCHARIDE BIOSYNTHESIS PROTEIN PA4999-RELATED"/>
    <property type="match status" value="1"/>
</dbReference>
<evidence type="ECO:0000256" key="3">
    <source>
        <dbReference type="ARBA" id="ARBA00022989"/>
    </source>
</evidence>
<dbReference type="AlphaFoldDB" id="A0A4Q8M5I2"/>
<feature type="transmembrane region" description="Helical" evidence="6">
    <location>
        <begin position="264"/>
        <end position="282"/>
    </location>
</feature>
<name>A0A4Q8M5I2_9GAMM</name>